<feature type="transmembrane region" description="Helical" evidence="5">
    <location>
        <begin position="7"/>
        <end position="30"/>
    </location>
</feature>
<dbReference type="SUPFAM" id="SSF46626">
    <property type="entry name" value="Cytochrome c"/>
    <property type="match status" value="2"/>
</dbReference>
<dbReference type="InterPro" id="IPR009056">
    <property type="entry name" value="Cyt_c-like_dom"/>
</dbReference>
<dbReference type="PROSITE" id="PS51007">
    <property type="entry name" value="CYTC"/>
    <property type="match status" value="2"/>
</dbReference>
<evidence type="ECO:0000256" key="1">
    <source>
        <dbReference type="ARBA" id="ARBA00022617"/>
    </source>
</evidence>
<evidence type="ECO:0000259" key="6">
    <source>
        <dbReference type="PROSITE" id="PS51007"/>
    </source>
</evidence>
<feature type="domain" description="Cytochrome c" evidence="6">
    <location>
        <begin position="196"/>
        <end position="314"/>
    </location>
</feature>
<keyword evidence="5" id="KW-0812">Transmembrane</keyword>
<keyword evidence="3 4" id="KW-0408">Iron</keyword>
<keyword evidence="5" id="KW-0472">Membrane</keyword>
<proteinExistence type="predicted"/>
<dbReference type="RefSeq" id="WP_283412776.1">
    <property type="nucleotide sequence ID" value="NZ_FXUA01000003.1"/>
</dbReference>
<reference evidence="7 8" key="1">
    <citation type="submission" date="2017-05" db="EMBL/GenBank/DDBJ databases">
        <authorList>
            <person name="Varghese N."/>
            <person name="Submissions S."/>
        </authorList>
    </citation>
    <scope>NUCLEOTIDE SEQUENCE [LARGE SCALE GENOMIC DNA]</scope>
    <source>
        <strain evidence="7 8">DSM 15360</strain>
    </source>
</reference>
<name>A0ABY1NXE9_9BACT</name>
<evidence type="ECO:0000256" key="5">
    <source>
        <dbReference type="SAM" id="Phobius"/>
    </source>
</evidence>
<accession>A0ABY1NXE9</accession>
<evidence type="ECO:0000256" key="3">
    <source>
        <dbReference type="ARBA" id="ARBA00023004"/>
    </source>
</evidence>
<keyword evidence="1 4" id="KW-0349">Heme</keyword>
<gene>
    <name evidence="7" type="ORF">SAMN06265367_103251</name>
</gene>
<dbReference type="InterPro" id="IPR051459">
    <property type="entry name" value="Cytochrome_c-type_DH"/>
</dbReference>
<keyword evidence="8" id="KW-1185">Reference proteome</keyword>
<dbReference type="PANTHER" id="PTHR35008:SF8">
    <property type="entry name" value="ALCOHOL DEHYDROGENASE CYTOCHROME C SUBUNIT"/>
    <property type="match status" value="1"/>
</dbReference>
<sequence length="331" mass="36417">MKKIFKVVAYLLGVVVVLIVCGIAFINFTFPKVKPAPELAINHSPDRVARGAYLANHVTVCVDCHSTRDFSLLSGPIQPGTIGSGGDRFDQSMGFPGVFYAKNITPFGISDYTDGELYRLITTGVTNEGRAMFPLMPYPFYGKMDPEDIYDIIAYIRSLEPIENEIPDSKADFPVNIILKTIPKDADPQPKPATTDQLAYGKYLTNVAACMECHSPVDDQGTILAGKEFSGGREFVFPDGSKVRSANLTQDQQSGIGSWSEDMFVGKFKQYLDSGYHLPKVQPGEFNTIMPWVMYAGMKEADLKAIYAYLKTLDPISNQVVKFSPPSGSSE</sequence>
<dbReference type="Proteomes" id="UP001157915">
    <property type="component" value="Unassembled WGS sequence"/>
</dbReference>
<evidence type="ECO:0000256" key="2">
    <source>
        <dbReference type="ARBA" id="ARBA00022723"/>
    </source>
</evidence>
<dbReference type="InterPro" id="IPR036909">
    <property type="entry name" value="Cyt_c-like_dom_sf"/>
</dbReference>
<keyword evidence="2 4" id="KW-0479">Metal-binding</keyword>
<comment type="caution">
    <text evidence="7">The sequence shown here is derived from an EMBL/GenBank/DDBJ whole genome shotgun (WGS) entry which is preliminary data.</text>
</comment>
<keyword evidence="5" id="KW-1133">Transmembrane helix</keyword>
<evidence type="ECO:0000313" key="8">
    <source>
        <dbReference type="Proteomes" id="UP001157915"/>
    </source>
</evidence>
<protein>
    <submittedName>
        <fullName evidence="7">Cytochrome c, mono-and diheme variants</fullName>
    </submittedName>
</protein>
<evidence type="ECO:0000313" key="7">
    <source>
        <dbReference type="EMBL" id="SMP21230.1"/>
    </source>
</evidence>
<evidence type="ECO:0000256" key="4">
    <source>
        <dbReference type="PROSITE-ProRule" id="PRU00433"/>
    </source>
</evidence>
<dbReference type="EMBL" id="FXUA01000003">
    <property type="protein sequence ID" value="SMP21230.1"/>
    <property type="molecule type" value="Genomic_DNA"/>
</dbReference>
<organism evidence="7 8">
    <name type="scientific">Algoriphagus winogradskyi</name>
    <dbReference type="NCBI Taxonomy" id="237017"/>
    <lineage>
        <taxon>Bacteria</taxon>
        <taxon>Pseudomonadati</taxon>
        <taxon>Bacteroidota</taxon>
        <taxon>Cytophagia</taxon>
        <taxon>Cytophagales</taxon>
        <taxon>Cyclobacteriaceae</taxon>
        <taxon>Algoriphagus</taxon>
    </lineage>
</organism>
<dbReference type="Gene3D" id="1.10.760.10">
    <property type="entry name" value="Cytochrome c-like domain"/>
    <property type="match status" value="2"/>
</dbReference>
<feature type="domain" description="Cytochrome c" evidence="6">
    <location>
        <begin position="46"/>
        <end position="160"/>
    </location>
</feature>
<dbReference type="PANTHER" id="PTHR35008">
    <property type="entry name" value="BLL4482 PROTEIN-RELATED"/>
    <property type="match status" value="1"/>
</dbReference>